<dbReference type="AlphaFoldDB" id="A0A165X470"/>
<dbReference type="Proteomes" id="UP000076532">
    <property type="component" value="Unassembled WGS sequence"/>
</dbReference>
<gene>
    <name evidence="1" type="ORF">FIBSPDRAFT_939143</name>
</gene>
<accession>A0A165X470</accession>
<evidence type="ECO:0000313" key="2">
    <source>
        <dbReference type="Proteomes" id="UP000076532"/>
    </source>
</evidence>
<dbReference type="EMBL" id="KV417729">
    <property type="protein sequence ID" value="KZP08183.1"/>
    <property type="molecule type" value="Genomic_DNA"/>
</dbReference>
<sequence>MAATLDATADSLREFPIAQIKRETEYITELVISAKHGSTITPAIFARAIKGWRKFVLPYTHYFDLSGALCDPLLHYVSLLLKFMASALNINDPQQVASASSQIANVWPSIWIWLRTLHSHSQRSHPDPNQEESHISPKNLYNVVVVLLYWSHHVDLPTQLSILVKATQETMDMMVSMWIEEGRDIAGTNGFQAPFFTSPLSSGAPSNTLPYIMDRCDDGADGVVKILFCRIKCNVKQAKTDWTGLQNDLQLIQDHLKTCDDPQILRQAVLSHCRDCLLKHRQRPTLQLIYHTH</sequence>
<dbReference type="OrthoDB" id="3320905at2759"/>
<evidence type="ECO:0000313" key="1">
    <source>
        <dbReference type="EMBL" id="KZP08183.1"/>
    </source>
</evidence>
<proteinExistence type="predicted"/>
<organism evidence="1 2">
    <name type="scientific">Athelia psychrophila</name>
    <dbReference type="NCBI Taxonomy" id="1759441"/>
    <lineage>
        <taxon>Eukaryota</taxon>
        <taxon>Fungi</taxon>
        <taxon>Dikarya</taxon>
        <taxon>Basidiomycota</taxon>
        <taxon>Agaricomycotina</taxon>
        <taxon>Agaricomycetes</taxon>
        <taxon>Agaricomycetidae</taxon>
        <taxon>Atheliales</taxon>
        <taxon>Atheliaceae</taxon>
        <taxon>Athelia</taxon>
    </lineage>
</organism>
<reference evidence="1 2" key="1">
    <citation type="journal article" date="2016" name="Mol. Biol. Evol.">
        <title>Comparative Genomics of Early-Diverging Mushroom-Forming Fungi Provides Insights into the Origins of Lignocellulose Decay Capabilities.</title>
        <authorList>
            <person name="Nagy L.G."/>
            <person name="Riley R."/>
            <person name="Tritt A."/>
            <person name="Adam C."/>
            <person name="Daum C."/>
            <person name="Floudas D."/>
            <person name="Sun H."/>
            <person name="Yadav J.S."/>
            <person name="Pangilinan J."/>
            <person name="Larsson K.H."/>
            <person name="Matsuura K."/>
            <person name="Barry K."/>
            <person name="Labutti K."/>
            <person name="Kuo R."/>
            <person name="Ohm R.A."/>
            <person name="Bhattacharya S.S."/>
            <person name="Shirouzu T."/>
            <person name="Yoshinaga Y."/>
            <person name="Martin F.M."/>
            <person name="Grigoriev I.V."/>
            <person name="Hibbett D.S."/>
        </authorList>
    </citation>
    <scope>NUCLEOTIDE SEQUENCE [LARGE SCALE GENOMIC DNA]</scope>
    <source>
        <strain evidence="1 2">CBS 109695</strain>
    </source>
</reference>
<protein>
    <submittedName>
        <fullName evidence="1">Uncharacterized protein</fullName>
    </submittedName>
</protein>
<keyword evidence="2" id="KW-1185">Reference proteome</keyword>
<name>A0A165X470_9AGAM</name>